<dbReference type="Pfam" id="PF00083">
    <property type="entry name" value="Sugar_tr"/>
    <property type="match status" value="1"/>
</dbReference>
<dbReference type="SUPFAM" id="SSF103473">
    <property type="entry name" value="MFS general substrate transporter"/>
    <property type="match status" value="1"/>
</dbReference>
<sequence>MTSAQDSTARVSAPPMRRVAASVLIGTTIEWYDFILYGSAAALVLGPLFFPGDDPVASTLLAFSTFAVGFFARPLGGIVLGHFGDRVGRKQMLVLSLSMMGIATFLMGLLPTYDSIGVAAPILLVLLRLVQGFGVGGEWGGAVLTAVEHAGPGRRGFFGSFPQVGVPAGLFLATTAFVLVSQLPEESFLSWGWRVPFLISIVLVAVGIYIRFSIGDTPVFQEVKRNRRAARLPLLEAVRRYPRQIVLATGSMISTGAYFYVVNTYALAYAKSTQAQSGNAMLVAVLVSAVVAVVAMPLFGALAQRRGRRVMIMAGLGAMTVWIFPTFAAVDSGNPVLLVLAYVVGAIVFAVSYGPQATFITELFDATVRFSASTVSFQLGVLLGGAVAPLIATALVAATGTSMAVAGYVAVLSLLSLVCVALVSQRDITRGSEDMDRERATA</sequence>
<comment type="subcellular location">
    <subcellularLocation>
        <location evidence="1">Cell membrane</location>
        <topology evidence="1">Multi-pass membrane protein</topology>
    </subcellularLocation>
</comment>
<dbReference type="InterPro" id="IPR011701">
    <property type="entry name" value="MFS"/>
</dbReference>
<feature type="transmembrane region" description="Helical" evidence="7">
    <location>
        <begin position="56"/>
        <end position="80"/>
    </location>
</feature>
<evidence type="ECO:0000256" key="2">
    <source>
        <dbReference type="ARBA" id="ARBA00022448"/>
    </source>
</evidence>
<feature type="transmembrane region" description="Helical" evidence="7">
    <location>
        <begin position="336"/>
        <end position="354"/>
    </location>
</feature>
<evidence type="ECO:0000256" key="4">
    <source>
        <dbReference type="ARBA" id="ARBA00022692"/>
    </source>
</evidence>
<feature type="transmembrane region" description="Helical" evidence="7">
    <location>
        <begin position="157"/>
        <end position="179"/>
    </location>
</feature>
<dbReference type="PANTHER" id="PTHR43045">
    <property type="entry name" value="SHIKIMATE TRANSPORTER"/>
    <property type="match status" value="1"/>
</dbReference>
<organism evidence="9 10">
    <name type="scientific">Pseudonocardia aurantiaca</name>
    <dbReference type="NCBI Taxonomy" id="75290"/>
    <lineage>
        <taxon>Bacteria</taxon>
        <taxon>Bacillati</taxon>
        <taxon>Actinomycetota</taxon>
        <taxon>Actinomycetes</taxon>
        <taxon>Pseudonocardiales</taxon>
        <taxon>Pseudonocardiaceae</taxon>
        <taxon>Pseudonocardia</taxon>
    </lineage>
</organism>
<proteinExistence type="predicted"/>
<keyword evidence="6 7" id="KW-0472">Membrane</keyword>
<feature type="transmembrane region" description="Helical" evidence="7">
    <location>
        <begin position="191"/>
        <end position="210"/>
    </location>
</feature>
<feature type="transmembrane region" description="Helical" evidence="7">
    <location>
        <begin position="375"/>
        <end position="397"/>
    </location>
</feature>
<evidence type="ECO:0000313" key="10">
    <source>
        <dbReference type="Proteomes" id="UP001597145"/>
    </source>
</evidence>
<keyword evidence="4 7" id="KW-0812">Transmembrane</keyword>
<dbReference type="EMBL" id="JBHUCP010000014">
    <property type="protein sequence ID" value="MFD1531603.1"/>
    <property type="molecule type" value="Genomic_DNA"/>
</dbReference>
<feature type="transmembrane region" description="Helical" evidence="7">
    <location>
        <begin position="92"/>
        <end position="110"/>
    </location>
</feature>
<dbReference type="Pfam" id="PF07690">
    <property type="entry name" value="MFS_1"/>
    <property type="match status" value="1"/>
</dbReference>
<gene>
    <name evidence="9" type="ORF">ACFSCY_19390</name>
</gene>
<evidence type="ECO:0000313" key="9">
    <source>
        <dbReference type="EMBL" id="MFD1531603.1"/>
    </source>
</evidence>
<evidence type="ECO:0000259" key="8">
    <source>
        <dbReference type="PROSITE" id="PS50850"/>
    </source>
</evidence>
<dbReference type="CDD" id="cd17369">
    <property type="entry name" value="MFS_ShiA_like"/>
    <property type="match status" value="1"/>
</dbReference>
<feature type="transmembrane region" description="Helical" evidence="7">
    <location>
        <begin position="403"/>
        <end position="423"/>
    </location>
</feature>
<accession>A0ABW4FLV5</accession>
<dbReference type="InterPro" id="IPR036259">
    <property type="entry name" value="MFS_trans_sf"/>
</dbReference>
<reference evidence="10" key="1">
    <citation type="journal article" date="2019" name="Int. J. Syst. Evol. Microbiol.">
        <title>The Global Catalogue of Microorganisms (GCM) 10K type strain sequencing project: providing services to taxonomists for standard genome sequencing and annotation.</title>
        <authorList>
            <consortium name="The Broad Institute Genomics Platform"/>
            <consortium name="The Broad Institute Genome Sequencing Center for Infectious Disease"/>
            <person name="Wu L."/>
            <person name="Ma J."/>
        </authorList>
    </citation>
    <scope>NUCLEOTIDE SEQUENCE [LARGE SCALE GENOMIC DNA]</scope>
    <source>
        <strain evidence="10">JCM 12165</strain>
    </source>
</reference>
<evidence type="ECO:0000256" key="5">
    <source>
        <dbReference type="ARBA" id="ARBA00022989"/>
    </source>
</evidence>
<evidence type="ECO:0000256" key="3">
    <source>
        <dbReference type="ARBA" id="ARBA00022475"/>
    </source>
</evidence>
<keyword evidence="10" id="KW-1185">Reference proteome</keyword>
<dbReference type="InterPro" id="IPR005828">
    <property type="entry name" value="MFS_sugar_transport-like"/>
</dbReference>
<feature type="domain" description="Major facilitator superfamily (MFS) profile" evidence="8">
    <location>
        <begin position="19"/>
        <end position="428"/>
    </location>
</feature>
<dbReference type="PANTHER" id="PTHR43045:SF1">
    <property type="entry name" value="SHIKIMATE TRANSPORTER"/>
    <property type="match status" value="1"/>
</dbReference>
<protein>
    <submittedName>
        <fullName evidence="9">MFS transporter</fullName>
    </submittedName>
</protein>
<dbReference type="RefSeq" id="WP_343979567.1">
    <property type="nucleotide sequence ID" value="NZ_BAAAJG010000011.1"/>
</dbReference>
<keyword evidence="2" id="KW-0813">Transport</keyword>
<evidence type="ECO:0000256" key="7">
    <source>
        <dbReference type="SAM" id="Phobius"/>
    </source>
</evidence>
<feature type="transmembrane region" description="Helical" evidence="7">
    <location>
        <begin position="310"/>
        <end position="330"/>
    </location>
</feature>
<feature type="transmembrane region" description="Helical" evidence="7">
    <location>
        <begin position="245"/>
        <end position="268"/>
    </location>
</feature>
<feature type="transmembrane region" description="Helical" evidence="7">
    <location>
        <begin position="280"/>
        <end position="303"/>
    </location>
</feature>
<dbReference type="Gene3D" id="1.20.1250.20">
    <property type="entry name" value="MFS general substrate transporter like domains"/>
    <property type="match status" value="2"/>
</dbReference>
<keyword evidence="3" id="KW-1003">Cell membrane</keyword>
<comment type="caution">
    <text evidence="9">The sequence shown here is derived from an EMBL/GenBank/DDBJ whole genome shotgun (WGS) entry which is preliminary data.</text>
</comment>
<evidence type="ECO:0000256" key="1">
    <source>
        <dbReference type="ARBA" id="ARBA00004651"/>
    </source>
</evidence>
<feature type="transmembrane region" description="Helical" evidence="7">
    <location>
        <begin position="31"/>
        <end position="50"/>
    </location>
</feature>
<dbReference type="InterPro" id="IPR020846">
    <property type="entry name" value="MFS_dom"/>
</dbReference>
<feature type="transmembrane region" description="Helical" evidence="7">
    <location>
        <begin position="116"/>
        <end position="136"/>
    </location>
</feature>
<dbReference type="PROSITE" id="PS50850">
    <property type="entry name" value="MFS"/>
    <property type="match status" value="1"/>
</dbReference>
<keyword evidence="5 7" id="KW-1133">Transmembrane helix</keyword>
<dbReference type="Proteomes" id="UP001597145">
    <property type="component" value="Unassembled WGS sequence"/>
</dbReference>
<evidence type="ECO:0000256" key="6">
    <source>
        <dbReference type="ARBA" id="ARBA00023136"/>
    </source>
</evidence>
<name>A0ABW4FLV5_9PSEU</name>